<keyword evidence="3 8" id="KW-0349">Heme</keyword>
<sequence>DDDPSGYIFGFGRRLCPGRHTADASLWIAIATMLATLEFTLAKDAGAKDITFEPKFLNGATRHPATFPCRISPRSHINKECVLAG</sequence>
<reference evidence="9 10" key="1">
    <citation type="submission" date="2014-06" db="EMBL/GenBank/DDBJ databases">
        <authorList>
            <consortium name="DOE Joint Genome Institute"/>
            <person name="Kuo A."/>
            <person name="Kohler A."/>
            <person name="Nagy L.G."/>
            <person name="Floudas D."/>
            <person name="Copeland A."/>
            <person name="Barry K.W."/>
            <person name="Cichocki N."/>
            <person name="Veneault-Fourrey C."/>
            <person name="LaButti K."/>
            <person name="Lindquist E.A."/>
            <person name="Lipzen A."/>
            <person name="Lundell T."/>
            <person name="Morin E."/>
            <person name="Murat C."/>
            <person name="Sun H."/>
            <person name="Tunlid A."/>
            <person name="Henrissat B."/>
            <person name="Grigoriev I.V."/>
            <person name="Hibbett D.S."/>
            <person name="Martin F."/>
            <person name="Nordberg H.P."/>
            <person name="Cantor M.N."/>
            <person name="Hua S.X."/>
        </authorList>
    </citation>
    <scope>NUCLEOTIDE SEQUENCE [LARGE SCALE GENOMIC DNA]</scope>
    <source>
        <strain evidence="9 10">ATCC 200175</strain>
    </source>
</reference>
<keyword evidence="5 8" id="KW-0560">Oxidoreductase</keyword>
<dbReference type="InterPro" id="IPR017972">
    <property type="entry name" value="Cyt_P450_CS"/>
</dbReference>
<dbReference type="EMBL" id="KN821076">
    <property type="protein sequence ID" value="KIJ05306.1"/>
    <property type="molecule type" value="Genomic_DNA"/>
</dbReference>
<feature type="non-terminal residue" evidence="9">
    <location>
        <position position="1"/>
    </location>
</feature>
<name>A0A0C9TDI6_PAXIN</name>
<dbReference type="SUPFAM" id="SSF48264">
    <property type="entry name" value="Cytochrome P450"/>
    <property type="match status" value="1"/>
</dbReference>
<dbReference type="InterPro" id="IPR050364">
    <property type="entry name" value="Cytochrome_P450_fung"/>
</dbReference>
<gene>
    <name evidence="9" type="ORF">PAXINDRAFT_93626</name>
</gene>
<reference evidence="10" key="2">
    <citation type="submission" date="2015-01" db="EMBL/GenBank/DDBJ databases">
        <title>Evolutionary Origins and Diversification of the Mycorrhizal Mutualists.</title>
        <authorList>
            <consortium name="DOE Joint Genome Institute"/>
            <consortium name="Mycorrhizal Genomics Consortium"/>
            <person name="Kohler A."/>
            <person name="Kuo A."/>
            <person name="Nagy L.G."/>
            <person name="Floudas D."/>
            <person name="Copeland A."/>
            <person name="Barry K.W."/>
            <person name="Cichocki N."/>
            <person name="Veneault-Fourrey C."/>
            <person name="LaButti K."/>
            <person name="Lindquist E.A."/>
            <person name="Lipzen A."/>
            <person name="Lundell T."/>
            <person name="Morin E."/>
            <person name="Murat C."/>
            <person name="Riley R."/>
            <person name="Ohm R."/>
            <person name="Sun H."/>
            <person name="Tunlid A."/>
            <person name="Henrissat B."/>
            <person name="Grigoriev I.V."/>
            <person name="Hibbett D.S."/>
            <person name="Martin F."/>
        </authorList>
    </citation>
    <scope>NUCLEOTIDE SEQUENCE [LARGE SCALE GENOMIC DNA]</scope>
    <source>
        <strain evidence="10">ATCC 200175</strain>
    </source>
</reference>
<keyword evidence="6 8" id="KW-0408">Iron</keyword>
<dbReference type="PANTHER" id="PTHR46300:SF5">
    <property type="entry name" value="CYTOCHROME P450"/>
    <property type="match status" value="1"/>
</dbReference>
<dbReference type="InterPro" id="IPR036396">
    <property type="entry name" value="Cyt_P450_sf"/>
</dbReference>
<keyword evidence="10" id="KW-1185">Reference proteome</keyword>
<dbReference type="GO" id="GO:0005506">
    <property type="term" value="F:iron ion binding"/>
    <property type="evidence" value="ECO:0007669"/>
    <property type="project" value="InterPro"/>
</dbReference>
<evidence type="ECO:0000256" key="1">
    <source>
        <dbReference type="ARBA" id="ARBA00001971"/>
    </source>
</evidence>
<comment type="similarity">
    <text evidence="2 8">Belongs to the cytochrome P450 family.</text>
</comment>
<dbReference type="HOGENOM" id="CLU_001570_20_2_1"/>
<evidence type="ECO:0000313" key="10">
    <source>
        <dbReference type="Proteomes" id="UP000053647"/>
    </source>
</evidence>
<comment type="cofactor">
    <cofactor evidence="1">
        <name>heme</name>
        <dbReference type="ChEBI" id="CHEBI:30413"/>
    </cofactor>
</comment>
<evidence type="ECO:0000256" key="8">
    <source>
        <dbReference type="RuleBase" id="RU000461"/>
    </source>
</evidence>
<dbReference type="PANTHER" id="PTHR46300">
    <property type="entry name" value="P450, PUTATIVE (EUROFUNG)-RELATED-RELATED"/>
    <property type="match status" value="1"/>
</dbReference>
<evidence type="ECO:0000256" key="3">
    <source>
        <dbReference type="ARBA" id="ARBA00022617"/>
    </source>
</evidence>
<protein>
    <recommendedName>
        <fullName evidence="11">Cytochrome P450</fullName>
    </recommendedName>
</protein>
<evidence type="ECO:0000313" key="9">
    <source>
        <dbReference type="EMBL" id="KIJ05306.1"/>
    </source>
</evidence>
<dbReference type="InterPro" id="IPR001128">
    <property type="entry name" value="Cyt_P450"/>
</dbReference>
<proteinExistence type="inferred from homology"/>
<evidence type="ECO:0000256" key="7">
    <source>
        <dbReference type="ARBA" id="ARBA00023033"/>
    </source>
</evidence>
<dbReference type="OrthoDB" id="2789670at2759"/>
<dbReference type="GO" id="GO:0004497">
    <property type="term" value="F:monooxygenase activity"/>
    <property type="evidence" value="ECO:0007669"/>
    <property type="project" value="UniProtKB-KW"/>
</dbReference>
<evidence type="ECO:0000256" key="5">
    <source>
        <dbReference type="ARBA" id="ARBA00023002"/>
    </source>
</evidence>
<dbReference type="GO" id="GO:0016705">
    <property type="term" value="F:oxidoreductase activity, acting on paired donors, with incorporation or reduction of molecular oxygen"/>
    <property type="evidence" value="ECO:0007669"/>
    <property type="project" value="InterPro"/>
</dbReference>
<dbReference type="AlphaFoldDB" id="A0A0C9TDI6"/>
<evidence type="ECO:0000256" key="2">
    <source>
        <dbReference type="ARBA" id="ARBA00010617"/>
    </source>
</evidence>
<keyword evidence="4 8" id="KW-0479">Metal-binding</keyword>
<evidence type="ECO:0008006" key="11">
    <source>
        <dbReference type="Google" id="ProtNLM"/>
    </source>
</evidence>
<dbReference type="Gene3D" id="1.10.630.10">
    <property type="entry name" value="Cytochrome P450"/>
    <property type="match status" value="1"/>
</dbReference>
<accession>A0A0C9TDI6</accession>
<dbReference type="Proteomes" id="UP000053647">
    <property type="component" value="Unassembled WGS sequence"/>
</dbReference>
<organism evidence="9 10">
    <name type="scientific">Paxillus involutus ATCC 200175</name>
    <dbReference type="NCBI Taxonomy" id="664439"/>
    <lineage>
        <taxon>Eukaryota</taxon>
        <taxon>Fungi</taxon>
        <taxon>Dikarya</taxon>
        <taxon>Basidiomycota</taxon>
        <taxon>Agaricomycotina</taxon>
        <taxon>Agaricomycetes</taxon>
        <taxon>Agaricomycetidae</taxon>
        <taxon>Boletales</taxon>
        <taxon>Paxilineae</taxon>
        <taxon>Paxillaceae</taxon>
        <taxon>Paxillus</taxon>
    </lineage>
</organism>
<dbReference type="PROSITE" id="PS00086">
    <property type="entry name" value="CYTOCHROME_P450"/>
    <property type="match status" value="1"/>
</dbReference>
<evidence type="ECO:0000256" key="4">
    <source>
        <dbReference type="ARBA" id="ARBA00022723"/>
    </source>
</evidence>
<dbReference type="GO" id="GO:0020037">
    <property type="term" value="F:heme binding"/>
    <property type="evidence" value="ECO:0007669"/>
    <property type="project" value="InterPro"/>
</dbReference>
<evidence type="ECO:0000256" key="6">
    <source>
        <dbReference type="ARBA" id="ARBA00023004"/>
    </source>
</evidence>
<keyword evidence="7 8" id="KW-0503">Monooxygenase</keyword>
<dbReference type="Pfam" id="PF00067">
    <property type="entry name" value="p450"/>
    <property type="match status" value="1"/>
</dbReference>